<accession>A0ABQ9BBR0</accession>
<feature type="region of interest" description="Disordered" evidence="1">
    <location>
        <begin position="1"/>
        <end position="170"/>
    </location>
</feature>
<reference evidence="2" key="1">
    <citation type="submission" date="2022-10" db="EMBL/GenBank/DDBJ databases">
        <authorList>
            <person name="Hyden B.L."/>
            <person name="Feng K."/>
            <person name="Yates T."/>
            <person name="Jawdy S."/>
            <person name="Smart L.B."/>
            <person name="Muchero W."/>
        </authorList>
    </citation>
    <scope>NUCLEOTIDE SEQUENCE</scope>
    <source>
        <tissue evidence="2">Shoot tip</tissue>
    </source>
</reference>
<gene>
    <name evidence="2" type="ORF">OIU77_030288</name>
</gene>
<keyword evidence="3" id="KW-1185">Reference proteome</keyword>
<dbReference type="Proteomes" id="UP001141253">
    <property type="component" value="Chromosome 6"/>
</dbReference>
<reference evidence="2" key="2">
    <citation type="journal article" date="2023" name="Int. J. Mol. Sci.">
        <title>De Novo Assembly and Annotation of 11 Diverse Shrub Willow (Salix) Genomes Reveals Novel Gene Organization in Sex-Linked Regions.</title>
        <authorList>
            <person name="Hyden B."/>
            <person name="Feng K."/>
            <person name="Yates T.B."/>
            <person name="Jawdy S."/>
            <person name="Cereghino C."/>
            <person name="Smart L.B."/>
            <person name="Muchero W."/>
        </authorList>
    </citation>
    <scope>NUCLEOTIDE SEQUENCE</scope>
    <source>
        <tissue evidence="2">Shoot tip</tissue>
    </source>
</reference>
<dbReference type="EMBL" id="JAPFFI010000009">
    <property type="protein sequence ID" value="KAJ6381576.1"/>
    <property type="molecule type" value="Genomic_DNA"/>
</dbReference>
<name>A0ABQ9BBR0_9ROSI</name>
<sequence>MSSSTKDSRTLFYSGSHPIISHNPTRHPFPISLDSTLKALPTITRPSTSSSAPSTNALSTPSLTPASSRLSSSTPPSLPTPASSVSQWINSTTASSLSSTPSTPSIPSTASPLTTSVPDSASSSPPSLLPPPKKTAAAPSPTMSLWISRETLTSPTPRGTLFGKSARKERPRFSQHLRFSSGFPWTAIHR</sequence>
<proteinExistence type="predicted"/>
<comment type="caution">
    <text evidence="2">The sequence shown here is derived from an EMBL/GenBank/DDBJ whole genome shotgun (WGS) entry which is preliminary data.</text>
</comment>
<organism evidence="2 3">
    <name type="scientific">Salix suchowensis</name>
    <dbReference type="NCBI Taxonomy" id="1278906"/>
    <lineage>
        <taxon>Eukaryota</taxon>
        <taxon>Viridiplantae</taxon>
        <taxon>Streptophyta</taxon>
        <taxon>Embryophyta</taxon>
        <taxon>Tracheophyta</taxon>
        <taxon>Spermatophyta</taxon>
        <taxon>Magnoliopsida</taxon>
        <taxon>eudicotyledons</taxon>
        <taxon>Gunneridae</taxon>
        <taxon>Pentapetalae</taxon>
        <taxon>rosids</taxon>
        <taxon>fabids</taxon>
        <taxon>Malpighiales</taxon>
        <taxon>Salicaceae</taxon>
        <taxon>Saliceae</taxon>
        <taxon>Salix</taxon>
    </lineage>
</organism>
<feature type="compositionally biased region" description="Low complexity" evidence="1">
    <location>
        <begin position="91"/>
        <end position="126"/>
    </location>
</feature>
<evidence type="ECO:0000313" key="3">
    <source>
        <dbReference type="Proteomes" id="UP001141253"/>
    </source>
</evidence>
<evidence type="ECO:0000313" key="2">
    <source>
        <dbReference type="EMBL" id="KAJ6381576.1"/>
    </source>
</evidence>
<evidence type="ECO:0000256" key="1">
    <source>
        <dbReference type="SAM" id="MobiDB-lite"/>
    </source>
</evidence>
<feature type="compositionally biased region" description="Low complexity" evidence="1">
    <location>
        <begin position="41"/>
        <end position="84"/>
    </location>
</feature>
<protein>
    <submittedName>
        <fullName evidence="2">Uncharacterized protein</fullName>
    </submittedName>
</protein>